<sequence>MPPTAATLASSLFQPGVPSVGSSTGASAVVVPPPAEFRSISESDPQNESSYPQLSLTWGSKVGAVGGAPEVAPPLSAVSSPMSMPPGSASSGRKPFESCRPAASAGYKRAAKGEEGPKVKKKRGKWRNRYGPCWSLETPSIQELSSHLLQPSSAAPTLSTTNSEAAKEETSLPRNGNLHSHSVSSSPIGPGAFSSDDVQVPVTGAVGSSNTELLPQDPAALPLTTSLPPPSPLPLSTTGTYSNSLPGSSFNLAPSHMLGNRLNPNSAMTAMFAQSEGCPADPEMAIPGREASPKVNLSPSSSAKGLQIRYAPSGPVLPSSTANGTNMALFPFPVATSMEQLLERQWNESQQFLLQQGTSGDLLGMLKSLHQLQVENRHLEEQIKTLIMQKERLQLLNAQLSVPFTPASSAYTSTGPSSSSPWSHPPNSHTVLDVLNNSKSPQLGNSFFPDSTLSLPMQDLPSSNHSSSSSLSTPPSLGYTSPQHGQLQVNGMVGGAMQAAPTLQATPNLPGITGMMGAIPGSQLAMNGIMGALNGVIQTPSSLPHPAGMSLTMPSSLSNSSAGLGLISEQQRQTFLHQHQLQLQQLFSSSQPTPEQQALLYQLSSPQLPLSSLLPAAQSSMAANPFLAMQADTAQSTRLVEKGGVVSSQEKS</sequence>
<comment type="caution">
    <text evidence="3">The sequence shown here is derived from an EMBL/GenBank/DDBJ whole genome shotgun (WGS) entry which is preliminary data.</text>
</comment>
<feature type="compositionally biased region" description="Low complexity" evidence="2">
    <location>
        <begin position="15"/>
        <end position="29"/>
    </location>
</feature>
<dbReference type="EMBL" id="JAFDVH010000024">
    <property type="protein sequence ID" value="KAG7455538.1"/>
    <property type="molecule type" value="Genomic_DNA"/>
</dbReference>
<protein>
    <submittedName>
        <fullName evidence="3">Uncharacterized protein</fullName>
    </submittedName>
</protein>
<gene>
    <name evidence="3" type="ORF">MATL_G00257830</name>
</gene>
<evidence type="ECO:0000313" key="3">
    <source>
        <dbReference type="EMBL" id="KAG7455538.1"/>
    </source>
</evidence>
<accession>A0A9D3SWH9</accession>
<feature type="compositionally biased region" description="Low complexity" evidence="2">
    <location>
        <begin position="408"/>
        <end position="430"/>
    </location>
</feature>
<feature type="region of interest" description="Disordered" evidence="2">
    <location>
        <begin position="408"/>
        <end position="488"/>
    </location>
</feature>
<feature type="region of interest" description="Disordered" evidence="2">
    <location>
        <begin position="1"/>
        <end position="29"/>
    </location>
</feature>
<feature type="compositionally biased region" description="Polar residues" evidence="2">
    <location>
        <begin position="172"/>
        <end position="187"/>
    </location>
</feature>
<organism evidence="3 4">
    <name type="scientific">Megalops atlanticus</name>
    <name type="common">Tarpon</name>
    <name type="synonym">Clupea gigantea</name>
    <dbReference type="NCBI Taxonomy" id="7932"/>
    <lineage>
        <taxon>Eukaryota</taxon>
        <taxon>Metazoa</taxon>
        <taxon>Chordata</taxon>
        <taxon>Craniata</taxon>
        <taxon>Vertebrata</taxon>
        <taxon>Euteleostomi</taxon>
        <taxon>Actinopterygii</taxon>
        <taxon>Neopterygii</taxon>
        <taxon>Teleostei</taxon>
        <taxon>Elopiformes</taxon>
        <taxon>Megalopidae</taxon>
        <taxon>Megalops</taxon>
    </lineage>
</organism>
<evidence type="ECO:0000256" key="1">
    <source>
        <dbReference type="SAM" id="Coils"/>
    </source>
</evidence>
<keyword evidence="1" id="KW-0175">Coiled coil</keyword>
<evidence type="ECO:0000313" key="4">
    <source>
        <dbReference type="Proteomes" id="UP001046870"/>
    </source>
</evidence>
<feature type="compositionally biased region" description="Polar residues" evidence="2">
    <location>
        <begin position="435"/>
        <end position="455"/>
    </location>
</feature>
<name>A0A9D3SWH9_MEGAT</name>
<feature type="compositionally biased region" description="Polar residues" evidence="2">
    <location>
        <begin position="478"/>
        <end position="488"/>
    </location>
</feature>
<feature type="compositionally biased region" description="Low complexity" evidence="2">
    <location>
        <begin position="460"/>
        <end position="477"/>
    </location>
</feature>
<feature type="coiled-coil region" evidence="1">
    <location>
        <begin position="369"/>
        <end position="396"/>
    </location>
</feature>
<dbReference type="CDD" id="cd20901">
    <property type="entry name" value="CC_AF10"/>
    <property type="match status" value="1"/>
</dbReference>
<evidence type="ECO:0000256" key="2">
    <source>
        <dbReference type="SAM" id="MobiDB-lite"/>
    </source>
</evidence>
<feature type="compositionally biased region" description="Polar residues" evidence="2">
    <location>
        <begin position="145"/>
        <end position="164"/>
    </location>
</feature>
<proteinExistence type="predicted"/>
<dbReference type="InterPro" id="IPR049773">
    <property type="entry name" value="AF10-like_CC"/>
</dbReference>
<keyword evidence="4" id="KW-1185">Reference proteome</keyword>
<reference evidence="3" key="1">
    <citation type="submission" date="2021-01" db="EMBL/GenBank/DDBJ databases">
        <authorList>
            <person name="Zahm M."/>
            <person name="Roques C."/>
            <person name="Cabau C."/>
            <person name="Klopp C."/>
            <person name="Donnadieu C."/>
            <person name="Jouanno E."/>
            <person name="Lampietro C."/>
            <person name="Louis A."/>
            <person name="Herpin A."/>
            <person name="Echchiki A."/>
            <person name="Berthelot C."/>
            <person name="Parey E."/>
            <person name="Roest-Crollius H."/>
            <person name="Braasch I."/>
            <person name="Postlethwait J."/>
            <person name="Bobe J."/>
            <person name="Montfort J."/>
            <person name="Bouchez O."/>
            <person name="Begum T."/>
            <person name="Mejri S."/>
            <person name="Adams A."/>
            <person name="Chen W.-J."/>
            <person name="Guiguen Y."/>
        </authorList>
    </citation>
    <scope>NUCLEOTIDE SEQUENCE</scope>
    <source>
        <strain evidence="3">YG-15Mar2019-1</strain>
        <tissue evidence="3">Brain</tissue>
    </source>
</reference>
<feature type="compositionally biased region" description="Low complexity" evidence="2">
    <location>
        <begin position="76"/>
        <end position="92"/>
    </location>
</feature>
<dbReference type="OrthoDB" id="20839at2759"/>
<feature type="region of interest" description="Disordered" evidence="2">
    <location>
        <begin position="145"/>
        <end position="231"/>
    </location>
</feature>
<feature type="region of interest" description="Disordered" evidence="2">
    <location>
        <begin position="76"/>
        <end position="123"/>
    </location>
</feature>
<dbReference type="AlphaFoldDB" id="A0A9D3SWH9"/>
<dbReference type="Proteomes" id="UP001046870">
    <property type="component" value="Chromosome 24"/>
</dbReference>